<dbReference type="Proteomes" id="UP000199477">
    <property type="component" value="Unassembled WGS sequence"/>
</dbReference>
<evidence type="ECO:0000313" key="3">
    <source>
        <dbReference type="Proteomes" id="UP000199477"/>
    </source>
</evidence>
<sequence>MRLLATLLLSLTAMNAIAQAASTPDAGSPERKALLDAARAPLEHRLHQPVLFAVDSLRIADDWAFLRAHLQGAGGKPVDFAGTEFEEAASHGALSRVYAALLERKAGHWTIRAEAIGPTDPAWAAWAQTYGAPAALFAD</sequence>
<reference evidence="3" key="1">
    <citation type="submission" date="2016-10" db="EMBL/GenBank/DDBJ databases">
        <authorList>
            <person name="Varghese N."/>
            <person name="Submissions S."/>
        </authorList>
    </citation>
    <scope>NUCLEOTIDE SEQUENCE [LARGE SCALE GENOMIC DNA]</scope>
    <source>
        <strain evidence="3">UNC178MFTsu3.1</strain>
    </source>
</reference>
<proteinExistence type="predicted"/>
<protein>
    <submittedName>
        <fullName evidence="2">Uncharacterized protein</fullName>
    </submittedName>
</protein>
<feature type="chain" id="PRO_5011515252" evidence="1">
    <location>
        <begin position="21"/>
        <end position="139"/>
    </location>
</feature>
<accession>A0A1I2EJL5</accession>
<organism evidence="2 3">
    <name type="scientific">Dyella marensis</name>
    <dbReference type="NCBI Taxonomy" id="500610"/>
    <lineage>
        <taxon>Bacteria</taxon>
        <taxon>Pseudomonadati</taxon>
        <taxon>Pseudomonadota</taxon>
        <taxon>Gammaproteobacteria</taxon>
        <taxon>Lysobacterales</taxon>
        <taxon>Rhodanobacteraceae</taxon>
        <taxon>Dyella</taxon>
    </lineage>
</organism>
<keyword evidence="3" id="KW-1185">Reference proteome</keyword>
<dbReference type="STRING" id="500610.SAMN02799615_01969"/>
<dbReference type="AlphaFoldDB" id="A0A1I2EJL5"/>
<feature type="signal peptide" evidence="1">
    <location>
        <begin position="1"/>
        <end position="20"/>
    </location>
</feature>
<dbReference type="EMBL" id="FONH01000005">
    <property type="protein sequence ID" value="SFE92601.1"/>
    <property type="molecule type" value="Genomic_DNA"/>
</dbReference>
<dbReference type="RefSeq" id="WP_026635360.1">
    <property type="nucleotide sequence ID" value="NZ_FONH01000005.1"/>
</dbReference>
<gene>
    <name evidence="2" type="ORF">SAMN02799615_01969</name>
</gene>
<evidence type="ECO:0000313" key="2">
    <source>
        <dbReference type="EMBL" id="SFE92601.1"/>
    </source>
</evidence>
<keyword evidence="1" id="KW-0732">Signal</keyword>
<evidence type="ECO:0000256" key="1">
    <source>
        <dbReference type="SAM" id="SignalP"/>
    </source>
</evidence>
<name>A0A1I2EJL5_9GAMM</name>